<protein>
    <recommendedName>
        <fullName evidence="3">SMI1 / KNR4 family</fullName>
    </recommendedName>
</protein>
<dbReference type="RefSeq" id="WP_072576570.1">
    <property type="nucleotide sequence ID" value="NZ_LWHB01000084.1"/>
</dbReference>
<dbReference type="OrthoDB" id="9020242at2"/>
<dbReference type="SUPFAM" id="SSF160631">
    <property type="entry name" value="SMI1/KNR4-like"/>
    <property type="match status" value="1"/>
</dbReference>
<evidence type="ECO:0000313" key="2">
    <source>
        <dbReference type="Proteomes" id="UP000254601"/>
    </source>
</evidence>
<keyword evidence="2" id="KW-1185">Reference proteome</keyword>
<organism evidence="1 2">
    <name type="scientific">Suttonella ornithocola</name>
    <dbReference type="NCBI Taxonomy" id="279832"/>
    <lineage>
        <taxon>Bacteria</taxon>
        <taxon>Pseudomonadati</taxon>
        <taxon>Pseudomonadota</taxon>
        <taxon>Gammaproteobacteria</taxon>
        <taxon>Cardiobacteriales</taxon>
        <taxon>Cardiobacteriaceae</taxon>
        <taxon>Suttonella</taxon>
    </lineage>
</organism>
<evidence type="ECO:0000313" key="1">
    <source>
        <dbReference type="EMBL" id="SUO96068.1"/>
    </source>
</evidence>
<dbReference type="InterPro" id="IPR037883">
    <property type="entry name" value="Knr4/Smi1-like_sf"/>
</dbReference>
<dbReference type="Proteomes" id="UP000254601">
    <property type="component" value="Unassembled WGS sequence"/>
</dbReference>
<accession>A0A380MUU1</accession>
<reference evidence="1 2" key="1">
    <citation type="submission" date="2018-06" db="EMBL/GenBank/DDBJ databases">
        <authorList>
            <consortium name="Pathogen Informatics"/>
            <person name="Doyle S."/>
        </authorList>
    </citation>
    <scope>NUCLEOTIDE SEQUENCE [LARGE SCALE GENOMIC DNA]</scope>
    <source>
        <strain evidence="1 2">NCTC13337</strain>
    </source>
</reference>
<name>A0A380MUU1_9GAMM</name>
<sequence length="148" mass="17514">MNQKEQIEYLLSQQSYTVPVRSDEDRKEAQKIIMELGVREGSQFYELYSKYFMESLDHRGGTSSIIDPLPDGFSYEYFQFAWGLPDNYILFTTGEGEGGYLYETQEEKVWDFNLGEREQLLAGTLPHWNSFYDFMLWYLQSDKDVDDD</sequence>
<dbReference type="EMBL" id="UHIC01000001">
    <property type="protein sequence ID" value="SUO96068.1"/>
    <property type="molecule type" value="Genomic_DNA"/>
</dbReference>
<evidence type="ECO:0008006" key="3">
    <source>
        <dbReference type="Google" id="ProtNLM"/>
    </source>
</evidence>
<gene>
    <name evidence="1" type="ORF">NCTC13337_01703</name>
</gene>
<proteinExistence type="predicted"/>
<dbReference type="AlphaFoldDB" id="A0A380MUU1"/>